<keyword evidence="3" id="KW-1185">Reference proteome</keyword>
<dbReference type="GO" id="GO:0008410">
    <property type="term" value="F:CoA-transferase activity"/>
    <property type="evidence" value="ECO:0007669"/>
    <property type="project" value="TreeGrafter"/>
</dbReference>
<dbReference type="InterPro" id="IPR023606">
    <property type="entry name" value="CoA-Trfase_III_dom_1_sf"/>
</dbReference>
<name>A0A853FCY2_9BURK</name>
<dbReference type="Pfam" id="PF02515">
    <property type="entry name" value="CoA_transf_3"/>
    <property type="match status" value="1"/>
</dbReference>
<dbReference type="PANTHER" id="PTHR48207">
    <property type="entry name" value="SUCCINATE--HYDROXYMETHYLGLUTARATE COA-TRANSFERASE"/>
    <property type="match status" value="1"/>
</dbReference>
<evidence type="ECO:0000256" key="1">
    <source>
        <dbReference type="ARBA" id="ARBA00022679"/>
    </source>
</evidence>
<sequence>MSGQRAALSSRALDGLTVLDVAGPWGGYCGKLFADMGAEVILIEPPAGAATRHDEPYIHGASGRENSLVFQYQNTNKKSVVLDLNSESGQAALRKLSRKAHLLIESEAPGVMAERGLSYEDLQSDAPQLVMVSMTAFGQKGPYAQWQGNDIVAMAMGGMLYLAGYTDTSPMVAFGEQAVGAVNVFGAVAAMAAVFEAEESGRGQHIDVSAQECVVMGMENAVQFYDLEGTVRQRNAGEQRLAGTGVFPCDDGYVYLMAGGVGGNRFWPDTARWLIDEGVPGATSLTDACWLDTKFLSSKEAKDRFAEIFIPFALKHTKAALQSKGRERRIPIAPINDTSELDTAQRQHRRYFVETASSAGVRLRMPGAPYMLSETPWALHHAAPVLGQHTEEVFLAQGFSKEQIHVLLMSKGDIQ</sequence>
<dbReference type="InterPro" id="IPR003673">
    <property type="entry name" value="CoA-Trfase_fam_III"/>
</dbReference>
<dbReference type="Gene3D" id="3.40.50.10540">
    <property type="entry name" value="Crotonobetainyl-coa:carnitine coa-transferase, domain 1"/>
    <property type="match status" value="1"/>
</dbReference>
<dbReference type="SUPFAM" id="SSF89796">
    <property type="entry name" value="CoA-transferase family III (CaiB/BaiF)"/>
    <property type="match status" value="1"/>
</dbReference>
<keyword evidence="1 2" id="KW-0808">Transferase</keyword>
<dbReference type="PANTHER" id="PTHR48207:SF3">
    <property type="entry name" value="SUCCINATE--HYDROXYMETHYLGLUTARATE COA-TRANSFERASE"/>
    <property type="match status" value="1"/>
</dbReference>
<dbReference type="OrthoDB" id="5294844at2"/>
<comment type="caution">
    <text evidence="2">The sequence shown here is derived from an EMBL/GenBank/DDBJ whole genome shotgun (WGS) entry which is preliminary data.</text>
</comment>
<dbReference type="AlphaFoldDB" id="A0A853FCY2"/>
<gene>
    <name evidence="2" type="ORF">H0A68_05915</name>
</gene>
<dbReference type="EMBL" id="JACCEW010000002">
    <property type="protein sequence ID" value="NYT36401.1"/>
    <property type="molecule type" value="Genomic_DNA"/>
</dbReference>
<accession>A0A853FCY2</accession>
<dbReference type="Gene3D" id="3.30.1540.10">
    <property type="entry name" value="formyl-coa transferase, domain 3"/>
    <property type="match status" value="1"/>
</dbReference>
<evidence type="ECO:0000313" key="3">
    <source>
        <dbReference type="Proteomes" id="UP000580517"/>
    </source>
</evidence>
<dbReference type="InterPro" id="IPR050483">
    <property type="entry name" value="CoA-transferase_III_domain"/>
</dbReference>
<dbReference type="Proteomes" id="UP000580517">
    <property type="component" value="Unassembled WGS sequence"/>
</dbReference>
<protein>
    <submittedName>
        <fullName evidence="2">CoA transferase</fullName>
    </submittedName>
</protein>
<evidence type="ECO:0000313" key="2">
    <source>
        <dbReference type="EMBL" id="NYT36401.1"/>
    </source>
</evidence>
<proteinExistence type="predicted"/>
<reference evidence="2 3" key="1">
    <citation type="submission" date="2020-07" db="EMBL/GenBank/DDBJ databases">
        <title>Taxonomic revisions and descriptions of new bacterial species based on genomic comparisons in the high-G+C-content subgroup of the family Alcaligenaceae.</title>
        <authorList>
            <person name="Szabo A."/>
            <person name="Felfoldi T."/>
        </authorList>
    </citation>
    <scope>NUCLEOTIDE SEQUENCE [LARGE SCALE GENOMIC DNA]</scope>
    <source>
        <strain evidence="2 3">DSM 25264</strain>
    </source>
</reference>
<dbReference type="InterPro" id="IPR044855">
    <property type="entry name" value="CoA-Trfase_III_dom3_sf"/>
</dbReference>
<organism evidence="2 3">
    <name type="scientific">Allopusillimonas soli</name>
    <dbReference type="NCBI Taxonomy" id="659016"/>
    <lineage>
        <taxon>Bacteria</taxon>
        <taxon>Pseudomonadati</taxon>
        <taxon>Pseudomonadota</taxon>
        <taxon>Betaproteobacteria</taxon>
        <taxon>Burkholderiales</taxon>
        <taxon>Alcaligenaceae</taxon>
        <taxon>Allopusillimonas</taxon>
    </lineage>
</organism>